<accession>W4LMM9</accession>
<organism evidence="3 4">
    <name type="scientific">Candidatus Entotheonella gemina</name>
    <dbReference type="NCBI Taxonomy" id="1429439"/>
    <lineage>
        <taxon>Bacteria</taxon>
        <taxon>Pseudomonadati</taxon>
        <taxon>Nitrospinota/Tectimicrobiota group</taxon>
        <taxon>Candidatus Tectimicrobiota</taxon>
        <taxon>Candidatus Entotheonellia</taxon>
        <taxon>Candidatus Entotheonellales</taxon>
        <taxon>Candidatus Entotheonellaceae</taxon>
        <taxon>Candidatus Entotheonella</taxon>
    </lineage>
</organism>
<name>W4LMM9_9BACT</name>
<dbReference type="AlphaFoldDB" id="W4LMM9"/>
<evidence type="ECO:0000256" key="1">
    <source>
        <dbReference type="ARBA" id="ARBA00023239"/>
    </source>
</evidence>
<dbReference type="SUPFAM" id="SSF51556">
    <property type="entry name" value="Metallo-dependent hydrolases"/>
    <property type="match status" value="1"/>
</dbReference>
<dbReference type="HOGENOM" id="CLU_039329_0_0_7"/>
<dbReference type="EMBL" id="AZHX01001851">
    <property type="protein sequence ID" value="ETW99328.1"/>
    <property type="molecule type" value="Genomic_DNA"/>
</dbReference>
<dbReference type="InterPro" id="IPR032466">
    <property type="entry name" value="Metal_Hydrolase"/>
</dbReference>
<keyword evidence="1" id="KW-0456">Lyase</keyword>
<dbReference type="InterPro" id="IPR006680">
    <property type="entry name" value="Amidohydro-rel"/>
</dbReference>
<dbReference type="GO" id="GO:0005737">
    <property type="term" value="C:cytoplasm"/>
    <property type="evidence" value="ECO:0007669"/>
    <property type="project" value="TreeGrafter"/>
</dbReference>
<comment type="caution">
    <text evidence="3">The sequence shown here is derived from an EMBL/GenBank/DDBJ whole genome shotgun (WGS) entry which is preliminary data.</text>
</comment>
<protein>
    <recommendedName>
        <fullName evidence="2">Amidohydrolase-related domain-containing protein</fullName>
    </recommendedName>
</protein>
<proteinExistence type="predicted"/>
<dbReference type="PANTHER" id="PTHR21240">
    <property type="entry name" value="2-AMINO-3-CARBOXYLMUCONATE-6-SEMIALDEHYDE DECARBOXYLASE"/>
    <property type="match status" value="1"/>
</dbReference>
<keyword evidence="4" id="KW-1185">Reference proteome</keyword>
<dbReference type="PANTHER" id="PTHR21240:SF28">
    <property type="entry name" value="ISO-OROTATE DECARBOXYLASE (EUROFUNG)"/>
    <property type="match status" value="1"/>
</dbReference>
<feature type="domain" description="Amidohydrolase-related" evidence="2">
    <location>
        <begin position="63"/>
        <end position="350"/>
    </location>
</feature>
<dbReference type="GO" id="GO:0019748">
    <property type="term" value="P:secondary metabolic process"/>
    <property type="evidence" value="ECO:0007669"/>
    <property type="project" value="TreeGrafter"/>
</dbReference>
<dbReference type="Gene3D" id="3.20.20.140">
    <property type="entry name" value="Metal-dependent hydrolases"/>
    <property type="match status" value="1"/>
</dbReference>
<evidence type="ECO:0000313" key="3">
    <source>
        <dbReference type="EMBL" id="ETW99328.1"/>
    </source>
</evidence>
<evidence type="ECO:0000259" key="2">
    <source>
        <dbReference type="Pfam" id="PF04909"/>
    </source>
</evidence>
<gene>
    <name evidence="3" type="ORF">ETSY2_41120</name>
</gene>
<dbReference type="GO" id="GO:0016831">
    <property type="term" value="F:carboxy-lyase activity"/>
    <property type="evidence" value="ECO:0007669"/>
    <property type="project" value="InterPro"/>
</dbReference>
<evidence type="ECO:0000313" key="4">
    <source>
        <dbReference type="Proteomes" id="UP000019140"/>
    </source>
</evidence>
<dbReference type="Pfam" id="PF04909">
    <property type="entry name" value="Amidohydro_2"/>
    <property type="match status" value="1"/>
</dbReference>
<sequence>MVQAKIRSIDGDGHVIEDMPKVLEHMEAPYRNWYASGRSGAMILVPGDGAPRGLGGKFNHGPGNSTESWLSMMDEGDLESAILYPTAGLSSGFLKDPDYAVALCRAYNTWMAEDLLKPDEGLLGVALLPVQDPIEGAEELRRAAQAPGLVGAMLTADGGHLLGHRQFDPIYQAAADMGVPVAIHASGSWAADAHTTAHQFPKFVQAHTISHPVGILRQITSMMFEGVFERFPTVRFGFLECGGTWVPWWLDRMDEEYEHRGEEEAPNLTRKPSTFVHEGGNLFFGCEAEERMLGPTLDLIGQDTVMYASDWPHWDGDYPASLHEIQQREDLNESQRHGVLYGAAARFYGRE</sequence>
<dbReference type="InterPro" id="IPR032465">
    <property type="entry name" value="ACMSD"/>
</dbReference>
<reference evidence="3 4" key="1">
    <citation type="journal article" date="2014" name="Nature">
        <title>An environmental bacterial taxon with a large and distinct metabolic repertoire.</title>
        <authorList>
            <person name="Wilson M.C."/>
            <person name="Mori T."/>
            <person name="Ruckert C."/>
            <person name="Uria A.R."/>
            <person name="Helf M.J."/>
            <person name="Takada K."/>
            <person name="Gernert C."/>
            <person name="Steffens U.A."/>
            <person name="Heycke N."/>
            <person name="Schmitt S."/>
            <person name="Rinke C."/>
            <person name="Helfrich E.J."/>
            <person name="Brachmann A.O."/>
            <person name="Gurgui C."/>
            <person name="Wakimoto T."/>
            <person name="Kracht M."/>
            <person name="Crusemann M."/>
            <person name="Hentschel U."/>
            <person name="Abe I."/>
            <person name="Matsunaga S."/>
            <person name="Kalinowski J."/>
            <person name="Takeyama H."/>
            <person name="Piel J."/>
        </authorList>
    </citation>
    <scope>NUCLEOTIDE SEQUENCE [LARGE SCALE GENOMIC DNA]</scope>
    <source>
        <strain evidence="4">TSY2</strain>
    </source>
</reference>
<dbReference type="Proteomes" id="UP000019140">
    <property type="component" value="Unassembled WGS sequence"/>
</dbReference>
<dbReference type="GO" id="GO:0016787">
    <property type="term" value="F:hydrolase activity"/>
    <property type="evidence" value="ECO:0007669"/>
    <property type="project" value="InterPro"/>
</dbReference>